<feature type="domain" description="FAD dependent oxidoreductase" evidence="2">
    <location>
        <begin position="8"/>
        <end position="351"/>
    </location>
</feature>
<dbReference type="Gene3D" id="3.50.50.60">
    <property type="entry name" value="FAD/NAD(P)-binding domain"/>
    <property type="match status" value="1"/>
</dbReference>
<dbReference type="Proteomes" id="UP000048984">
    <property type="component" value="Unassembled WGS sequence"/>
</dbReference>
<reference evidence="3 4" key="2">
    <citation type="submission" date="2015-10" db="EMBL/GenBank/DDBJ databases">
        <title>Draft Genome Sequence of Prosthecomicrobium hirschii ATCC 27832.</title>
        <authorList>
            <person name="Daniel J."/>
            <person name="Givan S.A."/>
            <person name="Brun Y.V."/>
            <person name="Brown P.J."/>
        </authorList>
    </citation>
    <scope>NUCLEOTIDE SEQUENCE [LARGE SCALE GENOMIC DNA]</scope>
    <source>
        <strain evidence="3 4">16</strain>
    </source>
</reference>
<evidence type="ECO:0000259" key="2">
    <source>
        <dbReference type="Pfam" id="PF01266"/>
    </source>
</evidence>
<gene>
    <name evidence="3" type="ORF">ABB55_15695</name>
</gene>
<dbReference type="STRING" id="665126.ABB55_15695"/>
<proteinExistence type="predicted"/>
<dbReference type="InterPro" id="IPR036188">
    <property type="entry name" value="FAD/NAD-bd_sf"/>
</dbReference>
<accession>A0A0P6VS63</accession>
<evidence type="ECO:0000313" key="3">
    <source>
        <dbReference type="EMBL" id="KPL53485.1"/>
    </source>
</evidence>
<comment type="caution">
    <text evidence="3">The sequence shown here is derived from an EMBL/GenBank/DDBJ whole genome shotgun (WGS) entry which is preliminary data.</text>
</comment>
<keyword evidence="1" id="KW-0560">Oxidoreductase</keyword>
<dbReference type="RefSeq" id="WP_054359650.1">
    <property type="nucleotide sequence ID" value="NZ_LJYW01000001.1"/>
</dbReference>
<organism evidence="3 4">
    <name type="scientific">Prosthecodimorpha hirschii</name>
    <dbReference type="NCBI Taxonomy" id="665126"/>
    <lineage>
        <taxon>Bacteria</taxon>
        <taxon>Pseudomonadati</taxon>
        <taxon>Pseudomonadota</taxon>
        <taxon>Alphaproteobacteria</taxon>
        <taxon>Hyphomicrobiales</taxon>
        <taxon>Ancalomicrobiaceae</taxon>
        <taxon>Prosthecodimorpha</taxon>
    </lineage>
</organism>
<reference evidence="3 4" key="1">
    <citation type="submission" date="2015-09" db="EMBL/GenBank/DDBJ databases">
        <authorList>
            <person name="Jackson K.R."/>
            <person name="Lunt B.L."/>
            <person name="Fisher J.N.B."/>
            <person name="Gardner A.V."/>
            <person name="Bailey M.E."/>
            <person name="Deus L.M."/>
            <person name="Earl A.S."/>
            <person name="Gibby P.D."/>
            <person name="Hartmann K.A."/>
            <person name="Liu J.E."/>
            <person name="Manci A.M."/>
            <person name="Nielsen D.A."/>
            <person name="Solomon M.B."/>
            <person name="Breakwell D.P."/>
            <person name="Burnett S.H."/>
            <person name="Grose J.H."/>
        </authorList>
    </citation>
    <scope>NUCLEOTIDE SEQUENCE [LARGE SCALE GENOMIC DNA]</scope>
    <source>
        <strain evidence="3 4">16</strain>
    </source>
</reference>
<dbReference type="EMBL" id="LJYW01000001">
    <property type="protein sequence ID" value="KPL53485.1"/>
    <property type="molecule type" value="Genomic_DNA"/>
</dbReference>
<evidence type="ECO:0000313" key="4">
    <source>
        <dbReference type="Proteomes" id="UP000048984"/>
    </source>
</evidence>
<name>A0A0P6VS63_9HYPH</name>
<dbReference type="PANTHER" id="PTHR13847">
    <property type="entry name" value="SARCOSINE DEHYDROGENASE-RELATED"/>
    <property type="match status" value="1"/>
</dbReference>
<dbReference type="GO" id="GO:0016491">
    <property type="term" value="F:oxidoreductase activity"/>
    <property type="evidence" value="ECO:0007669"/>
    <property type="project" value="UniProtKB-KW"/>
</dbReference>
<dbReference type="SUPFAM" id="SSF51905">
    <property type="entry name" value="FAD/NAD(P)-binding domain"/>
    <property type="match status" value="1"/>
</dbReference>
<sequence length="386" mass="40060">MSERLDCDVTVVGGGVAGLAAAVALRQSGLSVTVLEKRLCGAGASGVNFGGVRQQGRELVELPLAARSRKLWDGLNAFLGEDVEFEATGHIKLARSEADLAELERYAAAAAEWGLELTMLGPNAVRDALPWLGEKVVGASLSPTDGQANPRVVGPAYARLARRLGVDIREMTPVVAATRSGTDRFTVEAAGLTVTSRHLVNTAGAGGGLLAAAFGEAAPVTPLNPNMLVTEPLPYFVERSIGVVGGDVYVRQIRRGNVIFGGGSGWHDAEKGLARPVTEQSIGGMLRTLQLVPGLTHAQVIRSWSGVDGQMPDHIPVIGPSSTTPGLVHAFGFSGHGFQLGPAVGVILSELVLAGRTESPIAPFRIERFAGHAGAAPAAGPVHVEH</sequence>
<keyword evidence="4" id="KW-1185">Reference proteome</keyword>
<dbReference type="GO" id="GO:0005737">
    <property type="term" value="C:cytoplasm"/>
    <property type="evidence" value="ECO:0007669"/>
    <property type="project" value="TreeGrafter"/>
</dbReference>
<dbReference type="Pfam" id="PF01266">
    <property type="entry name" value="DAO"/>
    <property type="match status" value="1"/>
</dbReference>
<dbReference type="InterPro" id="IPR006076">
    <property type="entry name" value="FAD-dep_OxRdtase"/>
</dbReference>
<protein>
    <submittedName>
        <fullName evidence="3">FAD-dependent oxidoreductase</fullName>
    </submittedName>
</protein>
<evidence type="ECO:0000256" key="1">
    <source>
        <dbReference type="ARBA" id="ARBA00023002"/>
    </source>
</evidence>
<dbReference type="AlphaFoldDB" id="A0A0P6VS63"/>
<dbReference type="Gene3D" id="3.30.9.10">
    <property type="entry name" value="D-Amino Acid Oxidase, subunit A, domain 2"/>
    <property type="match status" value="1"/>
</dbReference>